<keyword evidence="1" id="KW-1133">Transmembrane helix</keyword>
<dbReference type="AlphaFoldDB" id="A0A0E9VZ12"/>
<feature type="transmembrane region" description="Helical" evidence="1">
    <location>
        <begin position="33"/>
        <end position="58"/>
    </location>
</feature>
<sequence length="62" mass="7004">MLSFSHVTLVTCPSVFFGTVLDNILHFLEPMYIHVGGITFVYSITEILGYACSVLSYWRNTV</sequence>
<reference evidence="2" key="1">
    <citation type="submission" date="2014-11" db="EMBL/GenBank/DDBJ databases">
        <authorList>
            <person name="Amaro Gonzalez C."/>
        </authorList>
    </citation>
    <scope>NUCLEOTIDE SEQUENCE</scope>
</reference>
<evidence type="ECO:0000256" key="1">
    <source>
        <dbReference type="SAM" id="Phobius"/>
    </source>
</evidence>
<reference evidence="2" key="2">
    <citation type="journal article" date="2015" name="Fish Shellfish Immunol.">
        <title>Early steps in the European eel (Anguilla anguilla)-Vibrio vulnificus interaction in the gills: Role of the RtxA13 toxin.</title>
        <authorList>
            <person name="Callol A."/>
            <person name="Pajuelo D."/>
            <person name="Ebbesson L."/>
            <person name="Teles M."/>
            <person name="MacKenzie S."/>
            <person name="Amaro C."/>
        </authorList>
    </citation>
    <scope>NUCLEOTIDE SEQUENCE</scope>
</reference>
<accession>A0A0E9VZ12</accession>
<keyword evidence="1" id="KW-0472">Membrane</keyword>
<proteinExistence type="predicted"/>
<dbReference type="EMBL" id="GBXM01025260">
    <property type="protein sequence ID" value="JAH83317.1"/>
    <property type="molecule type" value="Transcribed_RNA"/>
</dbReference>
<organism evidence="2">
    <name type="scientific">Anguilla anguilla</name>
    <name type="common">European freshwater eel</name>
    <name type="synonym">Muraena anguilla</name>
    <dbReference type="NCBI Taxonomy" id="7936"/>
    <lineage>
        <taxon>Eukaryota</taxon>
        <taxon>Metazoa</taxon>
        <taxon>Chordata</taxon>
        <taxon>Craniata</taxon>
        <taxon>Vertebrata</taxon>
        <taxon>Euteleostomi</taxon>
        <taxon>Actinopterygii</taxon>
        <taxon>Neopterygii</taxon>
        <taxon>Teleostei</taxon>
        <taxon>Anguilliformes</taxon>
        <taxon>Anguillidae</taxon>
        <taxon>Anguilla</taxon>
    </lineage>
</organism>
<evidence type="ECO:0000313" key="2">
    <source>
        <dbReference type="EMBL" id="JAH83317.1"/>
    </source>
</evidence>
<protein>
    <submittedName>
        <fullName evidence="2">Uncharacterized protein</fullName>
    </submittedName>
</protein>
<name>A0A0E9VZ12_ANGAN</name>
<keyword evidence="1" id="KW-0812">Transmembrane</keyword>